<dbReference type="Pfam" id="PF02538">
    <property type="entry name" value="Hydantoinase_B"/>
    <property type="match status" value="2"/>
</dbReference>
<feature type="domain" description="Xylanolytic transcriptional activator regulatory" evidence="4">
    <location>
        <begin position="1542"/>
        <end position="1615"/>
    </location>
</feature>
<proteinExistence type="inferred from homology"/>
<dbReference type="GO" id="GO:0008270">
    <property type="term" value="F:zinc ion binding"/>
    <property type="evidence" value="ECO:0007669"/>
    <property type="project" value="InterPro"/>
</dbReference>
<dbReference type="InterPro" id="IPR008040">
    <property type="entry name" value="Hydant_A_N"/>
</dbReference>
<comment type="similarity">
    <text evidence="1">Belongs to the oxoprolinase family.</text>
</comment>
<dbReference type="GO" id="GO:0003677">
    <property type="term" value="F:DNA binding"/>
    <property type="evidence" value="ECO:0007669"/>
    <property type="project" value="InterPro"/>
</dbReference>
<protein>
    <recommendedName>
        <fullName evidence="4">Xylanolytic transcriptional activator regulatory domain-containing protein</fullName>
    </recommendedName>
</protein>
<name>A0A8H7KFM8_BIOOC</name>
<dbReference type="InterPro" id="IPR002821">
    <property type="entry name" value="Hydantoinase_A"/>
</dbReference>
<dbReference type="PANTHER" id="PTHR11365:SF26">
    <property type="entry name" value="5-OXOPROLINASE"/>
    <property type="match status" value="1"/>
</dbReference>
<dbReference type="CDD" id="cd12148">
    <property type="entry name" value="fungal_TF_MHR"/>
    <property type="match status" value="1"/>
</dbReference>
<comment type="caution">
    <text evidence="5">The sequence shown here is derived from an EMBL/GenBank/DDBJ whole genome shotgun (WGS) entry which is preliminary data.</text>
</comment>
<dbReference type="PANTHER" id="PTHR11365">
    <property type="entry name" value="5-OXOPROLINASE RELATED"/>
    <property type="match status" value="1"/>
</dbReference>
<organism evidence="5 6">
    <name type="scientific">Bionectria ochroleuca</name>
    <name type="common">Gliocladium roseum</name>
    <dbReference type="NCBI Taxonomy" id="29856"/>
    <lineage>
        <taxon>Eukaryota</taxon>
        <taxon>Fungi</taxon>
        <taxon>Dikarya</taxon>
        <taxon>Ascomycota</taxon>
        <taxon>Pezizomycotina</taxon>
        <taxon>Sordariomycetes</taxon>
        <taxon>Hypocreomycetidae</taxon>
        <taxon>Hypocreales</taxon>
        <taxon>Bionectriaceae</taxon>
        <taxon>Clonostachys</taxon>
    </lineage>
</organism>
<feature type="compositionally biased region" description="Polar residues" evidence="3">
    <location>
        <begin position="1397"/>
        <end position="1411"/>
    </location>
</feature>
<feature type="compositionally biased region" description="Low complexity" evidence="3">
    <location>
        <begin position="1344"/>
        <end position="1367"/>
    </location>
</feature>
<evidence type="ECO:0000259" key="4">
    <source>
        <dbReference type="SMART" id="SM00906"/>
    </source>
</evidence>
<sequence length="1974" mass="214486">MPHSTSRPDVAGPVRVAIDRGGTFTDVVVFFADGREKVFKLLSRDPSNYKDAPIEAIRRILEEVENKSIPRGVSLDLTNIESLRMGTTVATNALLERQGAKTVLFITKGFKDLLKIGNQSRPDMFALNVKRPELLYSKVVEVSERVTLHDSIAYKRKDNEGSSQPTENVTATTELRSPEDNEVIVGISGEKVRVIQKLDLKEVQEGLQAAYSEGYRSIAVCLLHSYTFPDHEQAIAAEAKNVGFTQVSVSSQLSPAIRMLPRASSAVTDAYLTPEIQAYLEGFQAGIGNKSLETVNWRIMQSDGGLVHPSKLSGLRALLSGPAGGVIGYAKTSYIPEKPTPVIGFDMGGTSTDVSRYAGALEHVFETTTAGISVQAPQLDINTVAAGGGSVLAWRKGILAVGPESAGSHPGPACYRKGGPATVTDANLILGRIVPDYFPSIFGETQDQPLDVNASYERMRELMEVINKDQGTSFSVEEVASGFITVANEAMCRPIRALTEARGHNTADHNLAAFGGAGGQHGCEIARALKIKRVILHKYSSVLSAYGMALAETIQEERLPFAEVLSTSSLERAKTLLEQLRGKTVSSLRQIDPTCGKTSSSFFLNLRYDGSDTSLMIEKPEDSWDFEGSFVRTHYQEFGFTPSGRDILVDDLRVRTTAKTTEEDKVGLRELDTLKATSWASSTKTTRMFFEKLGFVDAPLYLLDDLSVGEKIAGPAMVIDKTQTIVVSPDSTATVLSSMLVIDVDPILADTDAKATIDPIQLSVFANRFMGIAEQMGRALQKTSVSTNIKERLDFSCAIFSADGGLVANAPHVPAMLGSMAFSVKWQIDHWKNNIKKAGEEVLFWTASRGHHADVGGIVPGSMPANSTELWEEGAVIDAMKVVEDGVFQEERVLEAMLYAPARFPGCQGARCIQDNITDIKAQAAANQKGVNLITSLIREFGLDSVILYMNEVQSASSNAVRETLKKICKDKGRNIFEAEDFMDDGSRIKLKITIDPETGNADFDFNGTSPQANGNWNAPIAVCNSATIYTLRCLVNADIPLNQGCILPVNLIIPENSFLSPSKSAAVAGGNGLTNQRLVDTILKALEICAASNGCMTNFTFGLATADGFGYYETIGGGSGAGPSWEGEDGVHCHMTNTRATDPEIMERRYPVLLRQFALRTGSGGGGMYRGGEGIVRELEFLIDMTAGILSERRVFQPYPMAGGQPGGRGENLLLRTDGRVINMGGKATCRVRAGDRIQIHTPGGGGYGSSEDGINGSVSRVSDGNGAGRLHQIEQLQARLARYERPDRALALSNDDNPVLVATPLRNTQELASPAQEHERLAQSGLGAVPATPLVPGPPVDTPSTVTSTATHTQRSKIASDSSLSSSHTFGSRIHTLLDHARAEEPLGASRVNPVRSTPLRNNATTQRSGRAENIRIPSLPTPQNALRLLEAVTFYIGQAQCHFDARELLDRISCLSESTFGPGELAKPEMLAALLVLAIGRLFVGEIDPSGEIPGTELFEFILGNFPSLGELYSLGRLGVEVTALVAVYMQNSNRREEAYIYISTALRLAISHGFHRESRLEKFAQSERVRLNRLWWTVYMQERRLAAATGNPSGINDEAIELPLPTNAPGFGPAAPLCTNIKIGRVVGRIISDLYGKEAEAEQTFVSNVQDIVQTLYDISQDIPSELDTSMRNFGSDLSLRTTAMLHLMLYQATLLTIRPIMLHVTQLILEGNISSSEDLSRTPLGKLTETCIEAARRMLKAIIVLKSKNMLVVFGFFDLESAVSAAIVMVLMTLYNSACPDQDRLHPTPGLNDALEVLQFLADKGNIFAFQRLQEARRLWELTRAFLQKGHAETNSHNSASELDHMPGFATGNRTNNYENSSCPPQWEIGSFQQPSTEENITDNAANDANVINMATLDNNLWDEISNIWTLRPDPEGIALAPGELVTNPLTEDAYRQYYALYNNGQGSFVGDDMEGLTDLGRYLFNSGT</sequence>
<dbReference type="EMBL" id="JADCTT010000009">
    <property type="protein sequence ID" value="KAF9748127.1"/>
    <property type="molecule type" value="Genomic_DNA"/>
</dbReference>
<dbReference type="GO" id="GO:0006749">
    <property type="term" value="P:glutathione metabolic process"/>
    <property type="evidence" value="ECO:0007669"/>
    <property type="project" value="TreeGrafter"/>
</dbReference>
<evidence type="ECO:0000256" key="1">
    <source>
        <dbReference type="ARBA" id="ARBA00010403"/>
    </source>
</evidence>
<dbReference type="Proteomes" id="UP000616885">
    <property type="component" value="Unassembled WGS sequence"/>
</dbReference>
<dbReference type="InterPro" id="IPR045079">
    <property type="entry name" value="Oxoprolinase-like"/>
</dbReference>
<dbReference type="Pfam" id="PF19278">
    <property type="entry name" value="Hydant_A_C"/>
    <property type="match status" value="1"/>
</dbReference>
<feature type="region of interest" description="Disordered" evidence="3">
    <location>
        <begin position="1331"/>
        <end position="1367"/>
    </location>
</feature>
<dbReference type="InterPro" id="IPR049517">
    <property type="entry name" value="ACX-like_C"/>
</dbReference>
<evidence type="ECO:0000313" key="5">
    <source>
        <dbReference type="EMBL" id="KAF9748127.1"/>
    </source>
</evidence>
<reference evidence="5" key="1">
    <citation type="submission" date="2020-10" db="EMBL/GenBank/DDBJ databases">
        <title>High-Quality Genome Resource of Clonostachys rosea strain S41 by Oxford Nanopore Long-Read Sequencing.</title>
        <authorList>
            <person name="Wang H."/>
        </authorList>
    </citation>
    <scope>NUCLEOTIDE SEQUENCE</scope>
    <source>
        <strain evidence="5">S41</strain>
    </source>
</reference>
<keyword evidence="2" id="KW-0539">Nucleus</keyword>
<evidence type="ECO:0000256" key="2">
    <source>
        <dbReference type="ARBA" id="ARBA00023242"/>
    </source>
</evidence>
<accession>A0A8H7KFM8</accession>
<dbReference type="InterPro" id="IPR003692">
    <property type="entry name" value="Hydantoinase_B"/>
</dbReference>
<feature type="region of interest" description="Disordered" evidence="3">
    <location>
        <begin position="1242"/>
        <end position="1268"/>
    </location>
</feature>
<feature type="region of interest" description="Disordered" evidence="3">
    <location>
        <begin position="1394"/>
        <end position="1413"/>
    </location>
</feature>
<dbReference type="GO" id="GO:0005829">
    <property type="term" value="C:cytosol"/>
    <property type="evidence" value="ECO:0007669"/>
    <property type="project" value="TreeGrafter"/>
</dbReference>
<dbReference type="Pfam" id="PF05378">
    <property type="entry name" value="Hydant_A_N"/>
    <property type="match status" value="1"/>
</dbReference>
<evidence type="ECO:0000256" key="3">
    <source>
        <dbReference type="SAM" id="MobiDB-lite"/>
    </source>
</evidence>
<dbReference type="SMART" id="SM00906">
    <property type="entry name" value="Fungal_trans"/>
    <property type="match status" value="1"/>
</dbReference>
<dbReference type="Pfam" id="PF04082">
    <property type="entry name" value="Fungal_trans"/>
    <property type="match status" value="1"/>
</dbReference>
<dbReference type="Pfam" id="PF01968">
    <property type="entry name" value="Hydantoinase_A"/>
    <property type="match status" value="1"/>
</dbReference>
<evidence type="ECO:0000313" key="6">
    <source>
        <dbReference type="Proteomes" id="UP000616885"/>
    </source>
</evidence>
<gene>
    <name evidence="5" type="ORF">IM811_017632</name>
</gene>
<dbReference type="GO" id="GO:0017168">
    <property type="term" value="F:5-oxoprolinase (ATP-hydrolyzing) activity"/>
    <property type="evidence" value="ECO:0007669"/>
    <property type="project" value="TreeGrafter"/>
</dbReference>
<dbReference type="GO" id="GO:0006351">
    <property type="term" value="P:DNA-templated transcription"/>
    <property type="evidence" value="ECO:0007669"/>
    <property type="project" value="InterPro"/>
</dbReference>
<dbReference type="InterPro" id="IPR007219">
    <property type="entry name" value="XnlR_reg_dom"/>
</dbReference>